<proteinExistence type="predicted"/>
<dbReference type="EMBL" id="BHVP01000134">
    <property type="protein sequence ID" value="GCA77377.1"/>
    <property type="molecule type" value="Genomic_DNA"/>
</dbReference>
<evidence type="ECO:0000313" key="1">
    <source>
        <dbReference type="EMBL" id="GCA77377.1"/>
    </source>
</evidence>
<organism evidence="1 2">
    <name type="scientific">Microcystis aeruginosa NIES-2520</name>
    <dbReference type="NCBI Taxonomy" id="2303982"/>
    <lineage>
        <taxon>Bacteria</taxon>
        <taxon>Bacillati</taxon>
        <taxon>Cyanobacteriota</taxon>
        <taxon>Cyanophyceae</taxon>
        <taxon>Oscillatoriophycideae</taxon>
        <taxon>Chroococcales</taxon>
        <taxon>Microcystaceae</taxon>
        <taxon>Microcystis</taxon>
    </lineage>
</organism>
<gene>
    <name evidence="1" type="ORF">MiTe_04231</name>
</gene>
<dbReference type="Proteomes" id="UP000324917">
    <property type="component" value="Unassembled WGS sequence"/>
</dbReference>
<dbReference type="RefSeq" id="WP_216645746.1">
    <property type="nucleotide sequence ID" value="NZ_BHVP01000134.1"/>
</dbReference>
<reference evidence="1 2" key="1">
    <citation type="submission" date="2018-09" db="EMBL/GenBank/DDBJ databases">
        <title>Evolutionary history of phycoerythrin pigmentation in the water bloom-forming cyanobacterium Microcystis aeruginosa.</title>
        <authorList>
            <person name="Tanabe Y."/>
            <person name="Tanabe Y."/>
            <person name="Yamaguchi H."/>
        </authorList>
    </citation>
    <scope>NUCLEOTIDE SEQUENCE [LARGE SCALE GENOMIC DNA]</scope>
    <source>
        <strain evidence="1 2">NIES-2520</strain>
    </source>
</reference>
<protein>
    <submittedName>
        <fullName evidence="1">Uncharacterized protein</fullName>
    </submittedName>
</protein>
<sequence>MEITVRLRRRGCQDVATITRYAYDRVREGQPMLGVIEISTDAPIGQVIEDMLVLLECSQEGELQGQVHYLPW</sequence>
<comment type="caution">
    <text evidence="1">The sequence shown here is derived from an EMBL/GenBank/DDBJ whole genome shotgun (WGS) entry which is preliminary data.</text>
</comment>
<accession>A0A5A5RW93</accession>
<evidence type="ECO:0000313" key="2">
    <source>
        <dbReference type="Proteomes" id="UP000324917"/>
    </source>
</evidence>
<dbReference type="AlphaFoldDB" id="A0A5A5RW93"/>
<name>A0A5A5RW93_MICAE</name>